<keyword evidence="1" id="KW-0489">Methyltransferase</keyword>
<dbReference type="KEGG" id="asc:ASAC_0954"/>
<reference evidence="1 2" key="1">
    <citation type="journal article" date="2010" name="Appl. Environ. Microbiol.">
        <title>The genome sequence of the crenarchaeon Acidilobus saccharovorans supports a new order, Acidilobales, and suggests an important ecological role in terrestrial acidic hot springs.</title>
        <authorList>
            <person name="Mardanov A.V."/>
            <person name="Svetlitchnyi V.A."/>
            <person name="Beletsky A.V."/>
            <person name="Prokofeva M.I."/>
            <person name="Bonch-Osmolovskaya E.A."/>
            <person name="Ravin N.V."/>
            <person name="Skryabin K.G."/>
        </authorList>
    </citation>
    <scope>NUCLEOTIDE SEQUENCE [LARGE SCALE GENOMIC DNA]</scope>
    <source>
        <strain evidence="2">DSM 16705 / JCM 18335 / VKM B-2471 / 345-15</strain>
    </source>
</reference>
<dbReference type="GO" id="GO:0008168">
    <property type="term" value="F:methyltransferase activity"/>
    <property type="evidence" value="ECO:0007669"/>
    <property type="project" value="UniProtKB-KW"/>
</dbReference>
<protein>
    <submittedName>
        <fullName evidence="1">Predicted archaea-specific methyltransferase</fullName>
    </submittedName>
</protein>
<name>D9Q221_ACIS3</name>
<dbReference type="eggNOG" id="arCOG00054">
    <property type="taxonomic scope" value="Archaea"/>
</dbReference>
<evidence type="ECO:0000313" key="1">
    <source>
        <dbReference type="EMBL" id="ADL19359.1"/>
    </source>
</evidence>
<dbReference type="InterPro" id="IPR029063">
    <property type="entry name" value="SAM-dependent_MTases_sf"/>
</dbReference>
<dbReference type="OrthoDB" id="1018at2157"/>
<keyword evidence="1" id="KW-0808">Transferase</keyword>
<dbReference type="GO" id="GO:0032259">
    <property type="term" value="P:methylation"/>
    <property type="evidence" value="ECO:0007669"/>
    <property type="project" value="UniProtKB-KW"/>
</dbReference>
<dbReference type="HOGENOM" id="CLU_057700_0_0_2"/>
<keyword evidence="2" id="KW-1185">Reference proteome</keyword>
<evidence type="ECO:0000313" key="2">
    <source>
        <dbReference type="Proteomes" id="UP000000346"/>
    </source>
</evidence>
<accession>D9Q221</accession>
<organism evidence="1 2">
    <name type="scientific">Acidilobus saccharovorans (strain DSM 16705 / JCM 18335 / VKM B-2471 / 345-15)</name>
    <dbReference type="NCBI Taxonomy" id="666510"/>
    <lineage>
        <taxon>Archaea</taxon>
        <taxon>Thermoproteota</taxon>
        <taxon>Thermoprotei</taxon>
        <taxon>Acidilobales</taxon>
        <taxon>Acidilobaceae</taxon>
        <taxon>Acidilobus</taxon>
    </lineage>
</organism>
<proteinExistence type="predicted"/>
<dbReference type="EMBL" id="CP001742">
    <property type="protein sequence ID" value="ADL19359.1"/>
    <property type="molecule type" value="Genomic_DNA"/>
</dbReference>
<dbReference type="CDD" id="cd02440">
    <property type="entry name" value="AdoMet_MTases"/>
    <property type="match status" value="1"/>
</dbReference>
<sequence>MPSLEVFEFRPCNCLLLAPWESLAIAEGRASRVKVNVGLGEALASYDGDFIAIDFNGVTYEVARSLLRAHSRRRSILAVLPDGNFYEVELRTPTSYYKLVPLEGGAPTLEINGIHMHRISGTTPLRDAELKVKAAGVRRGDKVLEIGTGLGYTAAEALKAGAKVISVELREEVLWIAERNPWSFRLRDFKDITIIRGDACEVVNYIEGPFDVIIHDPPRLTGETGCLYSSRLYARFFELLRPDGRIFHYTGEPGRARGRSLYAGVMRNLKSVGFEKLRYLGDVMGVVGERPW</sequence>
<dbReference type="InParanoid" id="D9Q221"/>
<dbReference type="Pfam" id="PF01135">
    <property type="entry name" value="PCMT"/>
    <property type="match status" value="1"/>
</dbReference>
<dbReference type="STRING" id="666510.ASAC_0954"/>
<dbReference type="Gene3D" id="3.40.50.150">
    <property type="entry name" value="Vaccinia Virus protein VP39"/>
    <property type="match status" value="1"/>
</dbReference>
<dbReference type="Proteomes" id="UP000000346">
    <property type="component" value="Chromosome"/>
</dbReference>
<dbReference type="AlphaFoldDB" id="D9Q221"/>
<dbReference type="RefSeq" id="WP_013266871.1">
    <property type="nucleotide sequence ID" value="NC_014374.1"/>
</dbReference>
<dbReference type="SUPFAM" id="SSF53335">
    <property type="entry name" value="S-adenosyl-L-methionine-dependent methyltransferases"/>
    <property type="match status" value="1"/>
</dbReference>
<dbReference type="GeneID" id="9499196"/>
<gene>
    <name evidence="1" type="ordered locus">ASAC_0954</name>
</gene>